<dbReference type="PANTHER" id="PTHR11579:SF18">
    <property type="entry name" value="PROTEIN-L-ISOASPARTATE O-METHYLTRANSFERASE"/>
    <property type="match status" value="1"/>
</dbReference>
<name>A0A501X0G3_9RHOB</name>
<dbReference type="Pfam" id="PF01135">
    <property type="entry name" value="PCMT"/>
    <property type="match status" value="1"/>
</dbReference>
<evidence type="ECO:0000313" key="5">
    <source>
        <dbReference type="Proteomes" id="UP000319255"/>
    </source>
</evidence>
<accession>A0A501X0G3</accession>
<dbReference type="AlphaFoldDB" id="A0A501X0G3"/>
<keyword evidence="5" id="KW-1185">Reference proteome</keyword>
<evidence type="ECO:0000256" key="3">
    <source>
        <dbReference type="ARBA" id="ARBA00030757"/>
    </source>
</evidence>
<evidence type="ECO:0000256" key="2">
    <source>
        <dbReference type="ARBA" id="ARBA00013346"/>
    </source>
</evidence>
<dbReference type="GO" id="GO:0005737">
    <property type="term" value="C:cytoplasm"/>
    <property type="evidence" value="ECO:0007669"/>
    <property type="project" value="TreeGrafter"/>
</dbReference>
<gene>
    <name evidence="4" type="ORF">FJM51_03825</name>
</gene>
<dbReference type="CDD" id="cd02440">
    <property type="entry name" value="AdoMet_MTases"/>
    <property type="match status" value="1"/>
</dbReference>
<keyword evidence="4" id="KW-0808">Transferase</keyword>
<proteinExistence type="inferred from homology"/>
<protein>
    <recommendedName>
        <fullName evidence="2">Protein-L-isoaspartate O-methyltransferase</fullName>
    </recommendedName>
    <alternativeName>
        <fullName evidence="3">Protein L-isoaspartyl methyltransferase</fullName>
    </alternativeName>
</protein>
<dbReference type="GO" id="GO:0032259">
    <property type="term" value="P:methylation"/>
    <property type="evidence" value="ECO:0007669"/>
    <property type="project" value="UniProtKB-KW"/>
</dbReference>
<comment type="caution">
    <text evidence="4">The sequence shown here is derived from an EMBL/GenBank/DDBJ whole genome shotgun (WGS) entry which is preliminary data.</text>
</comment>
<dbReference type="Gene3D" id="3.40.50.150">
    <property type="entry name" value="Vaccinia Virus protein VP39"/>
    <property type="match status" value="1"/>
</dbReference>
<dbReference type="InterPro" id="IPR029063">
    <property type="entry name" value="SAM-dependent_MTases_sf"/>
</dbReference>
<evidence type="ECO:0000256" key="1">
    <source>
        <dbReference type="ARBA" id="ARBA00005369"/>
    </source>
</evidence>
<evidence type="ECO:0000313" key="4">
    <source>
        <dbReference type="EMBL" id="TPE53161.1"/>
    </source>
</evidence>
<dbReference type="GO" id="GO:0004719">
    <property type="term" value="F:protein-L-isoaspartate (D-aspartate) O-methyltransferase activity"/>
    <property type="evidence" value="ECO:0007669"/>
    <property type="project" value="InterPro"/>
</dbReference>
<reference evidence="4 5" key="1">
    <citation type="submission" date="2019-06" db="EMBL/GenBank/DDBJ databases">
        <title>A novel bacterium of genus Amaricoccus, isolated from marine sediment.</title>
        <authorList>
            <person name="Huang H."/>
            <person name="Mo K."/>
            <person name="Hu Y."/>
        </authorList>
    </citation>
    <scope>NUCLEOTIDE SEQUENCE [LARGE SCALE GENOMIC DNA]</scope>
    <source>
        <strain evidence="4 5">HB172011</strain>
    </source>
</reference>
<dbReference type="OrthoDB" id="9798496at2"/>
<dbReference type="SUPFAM" id="SSF53335">
    <property type="entry name" value="S-adenosyl-L-methionine-dependent methyltransferases"/>
    <property type="match status" value="1"/>
</dbReference>
<organism evidence="4 5">
    <name type="scientific">Amaricoccus solimangrovi</name>
    <dbReference type="NCBI Taxonomy" id="2589815"/>
    <lineage>
        <taxon>Bacteria</taxon>
        <taxon>Pseudomonadati</taxon>
        <taxon>Pseudomonadota</taxon>
        <taxon>Alphaproteobacteria</taxon>
        <taxon>Rhodobacterales</taxon>
        <taxon>Paracoccaceae</taxon>
        <taxon>Amaricoccus</taxon>
    </lineage>
</organism>
<dbReference type="InterPro" id="IPR000682">
    <property type="entry name" value="PCMT"/>
</dbReference>
<dbReference type="PANTHER" id="PTHR11579">
    <property type="entry name" value="PROTEIN-L-ISOASPARTATE O-METHYLTRANSFERASE"/>
    <property type="match status" value="1"/>
</dbReference>
<keyword evidence="4" id="KW-0489">Methyltransferase</keyword>
<dbReference type="Proteomes" id="UP000319255">
    <property type="component" value="Unassembled WGS sequence"/>
</dbReference>
<dbReference type="RefSeq" id="WP_140452783.1">
    <property type="nucleotide sequence ID" value="NZ_VFRP01000002.1"/>
</dbReference>
<sequence>MIDFAAAREAMVDCQVRPSDVTRYPIIEAMLAVPREEFLPEALRPVAYLGEHMPIAPGRVLLDPRVFAKMLDALNVGGSDLVLDIGCGYGYSSAVLARMAEAVIALEEIEDLAGRAETLLSAHSVDNAIVENGPLAAGVPGQGPYDAIIVEGGIEVLPEAITDQLKMGGRIVAIFLEGRGGQARLGIKMAHGIAWRRVFDASAPKLIGFETAKTFVF</sequence>
<dbReference type="EMBL" id="VFRP01000002">
    <property type="protein sequence ID" value="TPE53161.1"/>
    <property type="molecule type" value="Genomic_DNA"/>
</dbReference>
<comment type="similarity">
    <text evidence="1">Belongs to the methyltransferase superfamily. L-isoaspartyl/D-aspartyl protein methyltransferase family.</text>
</comment>